<dbReference type="GO" id="GO:0034476">
    <property type="term" value="P:U5 snRNA 3'-end processing"/>
    <property type="evidence" value="ECO:0007669"/>
    <property type="project" value="TreeGrafter"/>
</dbReference>
<reference evidence="6" key="3">
    <citation type="submission" date="2019-06" db="EMBL/GenBank/DDBJ databases">
        <authorList>
            <person name="Poynton C."/>
            <person name="Hasenbein S."/>
            <person name="Benoit J.B."/>
            <person name="Sepulveda M.S."/>
            <person name="Poelchau M.F."/>
            <person name="Murali S.C."/>
            <person name="Chen S."/>
            <person name="Glastad K.M."/>
            <person name="Werren J.H."/>
            <person name="Vineis J.H."/>
            <person name="Bowen J.L."/>
            <person name="Friedrich M."/>
            <person name="Jones J."/>
            <person name="Robertson H.M."/>
            <person name="Feyereisen R."/>
            <person name="Mechler-Hickson A."/>
            <person name="Mathers N."/>
            <person name="Lee C.E."/>
            <person name="Colbourne J.K."/>
            <person name="Biales A."/>
            <person name="Johnston J.S."/>
            <person name="Wellborn G.A."/>
            <person name="Rosendale A.J."/>
            <person name="Cridge A.G."/>
            <person name="Munoz-Torres M.C."/>
            <person name="Bain P.A."/>
            <person name="Manny A.R."/>
            <person name="Major K.M."/>
            <person name="Lambert F.N."/>
            <person name="Vulpe C.D."/>
            <person name="Tuck P."/>
            <person name="Blalock B.J."/>
            <person name="Lin Y.-Y."/>
            <person name="Smith M.E."/>
            <person name="Ochoa-Acuna H."/>
            <person name="Chen M.-J.M."/>
            <person name="Childers C.P."/>
            <person name="Qu J."/>
            <person name="Dugan S."/>
            <person name="Lee S.L."/>
            <person name="Chao H."/>
            <person name="Dinh H."/>
            <person name="Han Y."/>
            <person name="Doddapaneni H."/>
            <person name="Worley K.C."/>
            <person name="Muzny D.M."/>
            <person name="Gibbs R.A."/>
            <person name="Richards S."/>
        </authorList>
    </citation>
    <scope>NUCLEOTIDE SEQUENCE</scope>
    <source>
        <strain evidence="6">HAZT.00-mixed</strain>
        <tissue evidence="6">Whole organism</tissue>
    </source>
</reference>
<dbReference type="GO" id="GO:0034473">
    <property type="term" value="P:U1 snRNA 3'-end processing"/>
    <property type="evidence" value="ECO:0007669"/>
    <property type="project" value="TreeGrafter"/>
</dbReference>
<evidence type="ECO:0000256" key="2">
    <source>
        <dbReference type="ARBA" id="ARBA00004496"/>
    </source>
</evidence>
<sequence length="111" mass="12111">MSLRLAPLSNTEREAVIASLVAGVRLDGRGLLENREVSIQFGKDFGTCTVSLGETRVLAKVSCEVVEPRPSRPNEGKILTSVHITPMAGPEYEAGRTNDAQVYHHFIMGLF</sequence>
<evidence type="ECO:0000259" key="5">
    <source>
        <dbReference type="Pfam" id="PF01138"/>
    </source>
</evidence>
<dbReference type="GO" id="GO:0034475">
    <property type="term" value="P:U4 snRNA 3'-end processing"/>
    <property type="evidence" value="ECO:0007669"/>
    <property type="project" value="TreeGrafter"/>
</dbReference>
<dbReference type="SUPFAM" id="SSF54211">
    <property type="entry name" value="Ribosomal protein S5 domain 2-like"/>
    <property type="match status" value="1"/>
</dbReference>
<organism evidence="6">
    <name type="scientific">Hyalella azteca</name>
    <name type="common">Amphipod</name>
    <dbReference type="NCBI Taxonomy" id="294128"/>
    <lineage>
        <taxon>Eukaryota</taxon>
        <taxon>Metazoa</taxon>
        <taxon>Ecdysozoa</taxon>
        <taxon>Arthropoda</taxon>
        <taxon>Crustacea</taxon>
        <taxon>Multicrustacea</taxon>
        <taxon>Malacostraca</taxon>
        <taxon>Eumalacostraca</taxon>
        <taxon>Peracarida</taxon>
        <taxon>Amphipoda</taxon>
        <taxon>Senticaudata</taxon>
        <taxon>Talitrida</taxon>
        <taxon>Talitroidea</taxon>
        <taxon>Hyalellidae</taxon>
        <taxon>Hyalella</taxon>
    </lineage>
</organism>
<dbReference type="Pfam" id="PF01138">
    <property type="entry name" value="RNase_PH"/>
    <property type="match status" value="1"/>
</dbReference>
<feature type="domain" description="Exoribonuclease phosphorolytic" evidence="5">
    <location>
        <begin position="33"/>
        <end position="99"/>
    </location>
</feature>
<comment type="subcellular location">
    <subcellularLocation>
        <location evidence="2">Cytoplasm</location>
    </subcellularLocation>
    <subcellularLocation>
        <location evidence="1">Nucleus</location>
    </subcellularLocation>
</comment>
<dbReference type="GO" id="GO:0071038">
    <property type="term" value="P:TRAMP-dependent tRNA surveillance pathway"/>
    <property type="evidence" value="ECO:0007669"/>
    <property type="project" value="TreeGrafter"/>
</dbReference>
<evidence type="ECO:0000256" key="1">
    <source>
        <dbReference type="ARBA" id="ARBA00004123"/>
    </source>
</evidence>
<dbReference type="GO" id="GO:0071035">
    <property type="term" value="P:nuclear polyadenylation-dependent rRNA catabolic process"/>
    <property type="evidence" value="ECO:0007669"/>
    <property type="project" value="TreeGrafter"/>
</dbReference>
<comment type="caution">
    <text evidence="6">The sequence shown here is derived from an EMBL/GenBank/DDBJ whole genome shotgun (WGS) entry which is preliminary data.</text>
</comment>
<dbReference type="InterPro" id="IPR050590">
    <property type="entry name" value="Exosome_comp_Rrp42_subfam"/>
</dbReference>
<dbReference type="InterPro" id="IPR027408">
    <property type="entry name" value="PNPase/RNase_PH_dom_sf"/>
</dbReference>
<dbReference type="PANTHER" id="PTHR11097:SF14">
    <property type="entry name" value="EXOSOME COMPLEX COMPONENT RRP45"/>
    <property type="match status" value="1"/>
</dbReference>
<proteinExistence type="inferred from homology"/>
<dbReference type="GO" id="GO:0000177">
    <property type="term" value="C:cytoplasmic exosome (RNase complex)"/>
    <property type="evidence" value="ECO:0007669"/>
    <property type="project" value="TreeGrafter"/>
</dbReference>
<dbReference type="GO" id="GO:0035925">
    <property type="term" value="F:mRNA 3'-UTR AU-rich region binding"/>
    <property type="evidence" value="ECO:0007669"/>
    <property type="project" value="TreeGrafter"/>
</dbReference>
<protein>
    <recommendedName>
        <fullName evidence="5">Exoribonuclease phosphorolytic domain-containing protein</fullName>
    </recommendedName>
</protein>
<dbReference type="EMBL" id="JQDR03016599">
    <property type="protein sequence ID" value="KAA0185035.1"/>
    <property type="molecule type" value="Genomic_DNA"/>
</dbReference>
<dbReference type="Proteomes" id="UP000711488">
    <property type="component" value="Unassembled WGS sequence"/>
</dbReference>
<dbReference type="InterPro" id="IPR001247">
    <property type="entry name" value="ExoRNase_PH_dom1"/>
</dbReference>
<dbReference type="AlphaFoldDB" id="A0A6A0GQW7"/>
<dbReference type="GO" id="GO:0000467">
    <property type="term" value="P:exonucleolytic trimming to generate mature 3'-end of 5.8S rRNA from tricistronic rRNA transcript (SSU-rRNA, 5.8S rRNA, LSU-rRNA)"/>
    <property type="evidence" value="ECO:0007669"/>
    <property type="project" value="TreeGrafter"/>
</dbReference>
<dbReference type="GO" id="GO:0016075">
    <property type="term" value="P:rRNA catabolic process"/>
    <property type="evidence" value="ECO:0007669"/>
    <property type="project" value="TreeGrafter"/>
</dbReference>
<gene>
    <name evidence="6" type="ORF">HAZT_HAZT006750</name>
</gene>
<keyword evidence="4" id="KW-0963">Cytoplasm</keyword>
<reference evidence="6" key="1">
    <citation type="submission" date="2014-08" db="EMBL/GenBank/DDBJ databases">
        <authorList>
            <person name="Murali S."/>
            <person name="Richards S."/>
            <person name="Bandaranaike D."/>
            <person name="Bellair M."/>
            <person name="Blankenburg K."/>
            <person name="Chao H."/>
            <person name="Dinh H."/>
            <person name="Doddapaneni H."/>
            <person name="Dugan-Rocha S."/>
            <person name="Elkadiri S."/>
            <person name="Gnanaolivu R."/>
            <person name="Hughes D."/>
            <person name="Lee S."/>
            <person name="Li M."/>
            <person name="Ming W."/>
            <person name="Munidasa M."/>
            <person name="Muniz J."/>
            <person name="Nguyen L."/>
            <person name="Osuji N."/>
            <person name="Pu L.-L."/>
            <person name="Puazo M."/>
            <person name="Skinner E."/>
            <person name="Qu C."/>
            <person name="Quiroz J."/>
            <person name="Raj R."/>
            <person name="Weissenberger G."/>
            <person name="Xin Y."/>
            <person name="Zou X."/>
            <person name="Han Y."/>
            <person name="Worley K."/>
            <person name="Muzny D."/>
            <person name="Gibbs R."/>
        </authorList>
    </citation>
    <scope>NUCLEOTIDE SEQUENCE</scope>
    <source>
        <strain evidence="6">HAZT.00-mixed</strain>
        <tissue evidence="6">Whole organism</tissue>
    </source>
</reference>
<dbReference type="InterPro" id="IPR020568">
    <property type="entry name" value="Ribosomal_Su5_D2-typ_SF"/>
</dbReference>
<dbReference type="GO" id="GO:0000176">
    <property type="term" value="C:nuclear exosome (RNase complex)"/>
    <property type="evidence" value="ECO:0007669"/>
    <property type="project" value="TreeGrafter"/>
</dbReference>
<dbReference type="GO" id="GO:0071028">
    <property type="term" value="P:nuclear mRNA surveillance"/>
    <property type="evidence" value="ECO:0007669"/>
    <property type="project" value="TreeGrafter"/>
</dbReference>
<name>A0A6A0GQW7_HYAAZ</name>
<accession>A0A6A0GQW7</accession>
<evidence type="ECO:0000313" key="6">
    <source>
        <dbReference type="EMBL" id="KAA0185035.1"/>
    </source>
</evidence>
<evidence type="ECO:0000256" key="3">
    <source>
        <dbReference type="ARBA" id="ARBA00006678"/>
    </source>
</evidence>
<evidence type="ECO:0000256" key="4">
    <source>
        <dbReference type="ARBA" id="ARBA00022490"/>
    </source>
</evidence>
<comment type="similarity">
    <text evidence="3">Belongs to the RNase PH family.</text>
</comment>
<reference evidence="6" key="2">
    <citation type="journal article" date="2018" name="Environ. Sci. Technol.">
        <title>The Toxicogenome of Hyalella azteca: A Model for Sediment Ecotoxicology and Evolutionary Toxicology.</title>
        <authorList>
            <person name="Poynton H.C."/>
            <person name="Hasenbein S."/>
            <person name="Benoit J.B."/>
            <person name="Sepulveda M.S."/>
            <person name="Poelchau M.F."/>
            <person name="Hughes D.S.T."/>
            <person name="Murali S.C."/>
            <person name="Chen S."/>
            <person name="Glastad K.M."/>
            <person name="Goodisman M.A.D."/>
            <person name="Werren J.H."/>
            <person name="Vineis J.H."/>
            <person name="Bowen J.L."/>
            <person name="Friedrich M."/>
            <person name="Jones J."/>
            <person name="Robertson H.M."/>
            <person name="Feyereisen R."/>
            <person name="Mechler-Hickson A."/>
            <person name="Mathers N."/>
            <person name="Lee C.E."/>
            <person name="Colbourne J.K."/>
            <person name="Biales A."/>
            <person name="Johnston J.S."/>
            <person name="Wellborn G.A."/>
            <person name="Rosendale A.J."/>
            <person name="Cridge A.G."/>
            <person name="Munoz-Torres M.C."/>
            <person name="Bain P.A."/>
            <person name="Manny A.R."/>
            <person name="Major K.M."/>
            <person name="Lambert F.N."/>
            <person name="Vulpe C.D."/>
            <person name="Tuck P."/>
            <person name="Blalock B.J."/>
            <person name="Lin Y.Y."/>
            <person name="Smith M.E."/>
            <person name="Ochoa-Acuna H."/>
            <person name="Chen M.M."/>
            <person name="Childers C.P."/>
            <person name="Qu J."/>
            <person name="Dugan S."/>
            <person name="Lee S.L."/>
            <person name="Chao H."/>
            <person name="Dinh H."/>
            <person name="Han Y."/>
            <person name="Doddapaneni H."/>
            <person name="Worley K.C."/>
            <person name="Muzny D.M."/>
            <person name="Gibbs R.A."/>
            <person name="Richards S."/>
        </authorList>
    </citation>
    <scope>NUCLEOTIDE SEQUENCE</scope>
    <source>
        <strain evidence="6">HAZT.00-mixed</strain>
        <tissue evidence="6">Whole organism</tissue>
    </source>
</reference>
<dbReference type="PANTHER" id="PTHR11097">
    <property type="entry name" value="EXOSOME COMPLEX EXONUCLEASE RIBOSOMAL RNA PROCESSING PROTEIN"/>
    <property type="match status" value="1"/>
</dbReference>
<dbReference type="Gene3D" id="3.30.230.70">
    <property type="entry name" value="GHMP Kinase, N-terminal domain"/>
    <property type="match status" value="1"/>
</dbReference>